<evidence type="ECO:0000256" key="3">
    <source>
        <dbReference type="ARBA" id="ARBA00022603"/>
    </source>
</evidence>
<keyword evidence="5 9" id="KW-0949">S-adenosyl-L-methionine</keyword>
<gene>
    <name evidence="9" type="primary">rlmD</name>
    <name evidence="13" type="ORF">SAMN05216386_2162</name>
</gene>
<dbReference type="PANTHER" id="PTHR11061:SF49">
    <property type="entry name" value="23S RRNA (URACIL(1939)-C(5))-METHYLTRANSFERASE RLMD"/>
    <property type="match status" value="1"/>
</dbReference>
<evidence type="ECO:0000256" key="4">
    <source>
        <dbReference type="ARBA" id="ARBA00022679"/>
    </source>
</evidence>
<dbReference type="PROSITE" id="PS01231">
    <property type="entry name" value="TRMA_2"/>
    <property type="match status" value="1"/>
</dbReference>
<comment type="catalytic activity">
    <reaction evidence="9">
        <text>uridine(1939) in 23S rRNA + S-adenosyl-L-methionine = 5-methyluridine(1939) in 23S rRNA + S-adenosyl-L-homocysteine + H(+)</text>
        <dbReference type="Rhea" id="RHEA:42908"/>
        <dbReference type="Rhea" id="RHEA-COMP:10278"/>
        <dbReference type="Rhea" id="RHEA-COMP:10279"/>
        <dbReference type="ChEBI" id="CHEBI:15378"/>
        <dbReference type="ChEBI" id="CHEBI:57856"/>
        <dbReference type="ChEBI" id="CHEBI:59789"/>
        <dbReference type="ChEBI" id="CHEBI:65315"/>
        <dbReference type="ChEBI" id="CHEBI:74447"/>
        <dbReference type="EC" id="2.1.1.190"/>
    </reaction>
</comment>
<evidence type="ECO:0000256" key="1">
    <source>
        <dbReference type="ARBA" id="ARBA00022485"/>
    </source>
</evidence>
<feature type="binding site" evidence="9 10">
    <location>
        <position position="375"/>
    </location>
    <ligand>
        <name>S-adenosyl-L-methionine</name>
        <dbReference type="ChEBI" id="CHEBI:59789"/>
    </ligand>
</feature>
<dbReference type="PROSITE" id="PS01230">
    <property type="entry name" value="TRMA_1"/>
    <property type="match status" value="1"/>
</dbReference>
<dbReference type="PROSITE" id="PS51687">
    <property type="entry name" value="SAM_MT_RNA_M5U"/>
    <property type="match status" value="1"/>
</dbReference>
<sequence>MSPPVRERSGANKPAAVVIESLDQEGRGVAHAEGKVIFIEGALPGELVTYNAYRKKSNFDLAQVGEVLRAGFVRVAPKCRHFGICGGCSLQHVDTRAQVAAKQRVLEDDLKHIGKVEPELILPAVYGEAWGYRYRARLSVRYVVKKNAVLVGFHEKRSSFVADMQACEIMPARISRLIMPLRKLVEGLSIRERLPQIEVSLGEDVDVLVLRVLEPLIPQDESLLKAFADQHHVQFFLQPGGPATAYPFYPENALELNYTLPEFDVVMPFHPTEFTQINPSTNRVLVRRALNLLDPKAGERIADLFCGLGNFSLPIARRGAQVVGFEGSAGMVHRAGENAKRNGLARNTQFIETNLFEIDEAWTEQQGYFDKMLIDPPREGAIAAVTSLAKEEIRPRRIVYVSCNPATLARDAGVLVHRNGYLLKAAGVINMFPHTAHVESIALFEKTTSGAKEQK</sequence>
<dbReference type="InterPro" id="IPR010280">
    <property type="entry name" value="U5_MeTrfase_fam"/>
</dbReference>
<feature type="active site" description="Nucleophile" evidence="9 10">
    <location>
        <position position="403"/>
    </location>
</feature>
<feature type="binding site" evidence="9">
    <location>
        <position position="310"/>
    </location>
    <ligand>
        <name>S-adenosyl-L-methionine</name>
        <dbReference type="ChEBI" id="CHEBI:59789"/>
    </ligand>
</feature>
<dbReference type="SUPFAM" id="SSF53335">
    <property type="entry name" value="S-adenosyl-L-methionine-dependent methyltransferases"/>
    <property type="match status" value="1"/>
</dbReference>
<dbReference type="SUPFAM" id="SSF50249">
    <property type="entry name" value="Nucleic acid-binding proteins"/>
    <property type="match status" value="1"/>
</dbReference>
<accession>A0A1I5CVN6</accession>
<dbReference type="Pfam" id="PF01938">
    <property type="entry name" value="TRAM"/>
    <property type="match status" value="1"/>
</dbReference>
<dbReference type="EMBL" id="FOVJ01000004">
    <property type="protein sequence ID" value="SFN91022.1"/>
    <property type="molecule type" value="Genomic_DNA"/>
</dbReference>
<evidence type="ECO:0000313" key="14">
    <source>
        <dbReference type="Proteomes" id="UP000183107"/>
    </source>
</evidence>
<dbReference type="STRING" id="1266925.GCA_000619905_02337"/>
<evidence type="ECO:0000256" key="5">
    <source>
        <dbReference type="ARBA" id="ARBA00022691"/>
    </source>
</evidence>
<dbReference type="InterPro" id="IPR029063">
    <property type="entry name" value="SAM-dependent_MTases_sf"/>
</dbReference>
<protein>
    <recommendedName>
        <fullName evidence="9">23S rRNA (uracil(1939)-C(5))-methyltransferase RlmD</fullName>
        <ecNumber evidence="9">2.1.1.190</ecNumber>
    </recommendedName>
    <alternativeName>
        <fullName evidence="9">23S rRNA(m5U1939)-methyltransferase</fullName>
    </alternativeName>
</protein>
<dbReference type="InterPro" id="IPR002792">
    <property type="entry name" value="TRAM_dom"/>
</dbReference>
<comment type="function">
    <text evidence="9">Catalyzes the formation of 5-methyl-uridine at position 1939 (m5U1939) in 23S rRNA.</text>
</comment>
<feature type="binding site" evidence="9">
    <location>
        <position position="88"/>
    </location>
    <ligand>
        <name>[4Fe-4S] cluster</name>
        <dbReference type="ChEBI" id="CHEBI:49883"/>
    </ligand>
</feature>
<evidence type="ECO:0000256" key="9">
    <source>
        <dbReference type="HAMAP-Rule" id="MF_01010"/>
    </source>
</evidence>
<dbReference type="Proteomes" id="UP000183107">
    <property type="component" value="Unassembled WGS sequence"/>
</dbReference>
<dbReference type="CDD" id="cd02440">
    <property type="entry name" value="AdoMet_MTases"/>
    <property type="match status" value="1"/>
</dbReference>
<feature type="binding site" evidence="9 10">
    <location>
        <position position="326"/>
    </location>
    <ligand>
        <name>S-adenosyl-L-methionine</name>
        <dbReference type="ChEBI" id="CHEBI:59789"/>
    </ligand>
</feature>
<feature type="active site" evidence="11">
    <location>
        <position position="403"/>
    </location>
</feature>
<dbReference type="GO" id="GO:0005506">
    <property type="term" value="F:iron ion binding"/>
    <property type="evidence" value="ECO:0007669"/>
    <property type="project" value="UniProtKB-UniRule"/>
</dbReference>
<feature type="binding site" evidence="9 10">
    <location>
        <position position="305"/>
    </location>
    <ligand>
        <name>S-adenosyl-L-methionine</name>
        <dbReference type="ChEBI" id="CHEBI:59789"/>
    </ligand>
</feature>
<evidence type="ECO:0000256" key="2">
    <source>
        <dbReference type="ARBA" id="ARBA00022552"/>
    </source>
</evidence>
<dbReference type="AlphaFoldDB" id="A0A1I5CVN6"/>
<dbReference type="InterPro" id="IPR030390">
    <property type="entry name" value="MeTrfase_TrmA_AS"/>
</dbReference>
<keyword evidence="6 9" id="KW-0479">Metal-binding</keyword>
<feature type="binding site" evidence="9">
    <location>
        <position position="167"/>
    </location>
    <ligand>
        <name>[4Fe-4S] cluster</name>
        <dbReference type="ChEBI" id="CHEBI:49883"/>
    </ligand>
</feature>
<dbReference type="EC" id="2.1.1.190" evidence="9"/>
<organism evidence="13 14">
    <name type="scientific">Nitrosospira briensis</name>
    <dbReference type="NCBI Taxonomy" id="35799"/>
    <lineage>
        <taxon>Bacteria</taxon>
        <taxon>Pseudomonadati</taxon>
        <taxon>Pseudomonadota</taxon>
        <taxon>Betaproteobacteria</taxon>
        <taxon>Nitrosomonadales</taxon>
        <taxon>Nitrosomonadaceae</taxon>
        <taxon>Nitrosospira</taxon>
    </lineage>
</organism>
<comment type="similarity">
    <text evidence="9">Belongs to the class I-like SAM-binding methyltransferase superfamily. RNA M5U methyltransferase family. RlmD subfamily.</text>
</comment>
<evidence type="ECO:0000256" key="10">
    <source>
        <dbReference type="PROSITE-ProRule" id="PRU01024"/>
    </source>
</evidence>
<dbReference type="RefSeq" id="WP_074797261.1">
    <property type="nucleotide sequence ID" value="NZ_FOVJ01000004.1"/>
</dbReference>
<proteinExistence type="inferred from homology"/>
<keyword evidence="14" id="KW-1185">Reference proteome</keyword>
<feature type="binding site" evidence="9">
    <location>
        <position position="85"/>
    </location>
    <ligand>
        <name>[4Fe-4S] cluster</name>
        <dbReference type="ChEBI" id="CHEBI:49883"/>
    </ligand>
</feature>
<evidence type="ECO:0000256" key="8">
    <source>
        <dbReference type="ARBA" id="ARBA00023014"/>
    </source>
</evidence>
<dbReference type="Gene3D" id="2.40.50.1070">
    <property type="match status" value="1"/>
</dbReference>
<keyword evidence="7 9" id="KW-0408">Iron</keyword>
<dbReference type="PROSITE" id="PS50926">
    <property type="entry name" value="TRAM"/>
    <property type="match status" value="1"/>
</dbReference>
<dbReference type="GO" id="GO:0070041">
    <property type="term" value="F:rRNA (uridine-C5-)-methyltransferase activity"/>
    <property type="evidence" value="ECO:0007669"/>
    <property type="project" value="UniProtKB-UniRule"/>
</dbReference>
<dbReference type="InterPro" id="IPR001566">
    <property type="entry name" value="23S_rRNA_MeTrfase_RlmD"/>
</dbReference>
<dbReference type="GO" id="GO:0070475">
    <property type="term" value="P:rRNA base methylation"/>
    <property type="evidence" value="ECO:0007669"/>
    <property type="project" value="TreeGrafter"/>
</dbReference>
<feature type="binding site" evidence="9">
    <location>
        <position position="79"/>
    </location>
    <ligand>
        <name>[4Fe-4S] cluster</name>
        <dbReference type="ChEBI" id="CHEBI:49883"/>
    </ligand>
</feature>
<feature type="binding site" evidence="9 10">
    <location>
        <position position="276"/>
    </location>
    <ligand>
        <name>S-adenosyl-L-methionine</name>
        <dbReference type="ChEBI" id="CHEBI:59789"/>
    </ligand>
</feature>
<dbReference type="PANTHER" id="PTHR11061">
    <property type="entry name" value="RNA M5U METHYLTRANSFERASE"/>
    <property type="match status" value="1"/>
</dbReference>
<dbReference type="NCBIfam" id="NF009639">
    <property type="entry name" value="PRK13168.1"/>
    <property type="match status" value="1"/>
</dbReference>
<dbReference type="InterPro" id="IPR030391">
    <property type="entry name" value="MeTrfase_TrmA_CS"/>
</dbReference>
<dbReference type="Pfam" id="PF05958">
    <property type="entry name" value="tRNA_U5-meth_tr"/>
    <property type="match status" value="1"/>
</dbReference>
<feature type="domain" description="TRAM" evidence="12">
    <location>
        <begin position="6"/>
        <end position="66"/>
    </location>
</feature>
<dbReference type="GO" id="GO:0051539">
    <property type="term" value="F:4 iron, 4 sulfur cluster binding"/>
    <property type="evidence" value="ECO:0007669"/>
    <property type="project" value="UniProtKB-KW"/>
</dbReference>
<evidence type="ECO:0000313" key="13">
    <source>
        <dbReference type="EMBL" id="SFN91022.1"/>
    </source>
</evidence>
<evidence type="ECO:0000256" key="7">
    <source>
        <dbReference type="ARBA" id="ARBA00023004"/>
    </source>
</evidence>
<reference evidence="14" key="1">
    <citation type="submission" date="2016-10" db="EMBL/GenBank/DDBJ databases">
        <authorList>
            <person name="Varghese N."/>
        </authorList>
    </citation>
    <scope>NUCLEOTIDE SEQUENCE [LARGE SCALE GENOMIC DNA]</scope>
    <source>
        <strain evidence="14">Nsp8</strain>
    </source>
</reference>
<keyword evidence="4 9" id="KW-0808">Transferase</keyword>
<dbReference type="OrthoDB" id="9804590at2"/>
<dbReference type="InterPro" id="IPR012340">
    <property type="entry name" value="NA-bd_OB-fold"/>
</dbReference>
<feature type="binding site" evidence="9">
    <location>
        <position position="354"/>
    </location>
    <ligand>
        <name>S-adenosyl-L-methionine</name>
        <dbReference type="ChEBI" id="CHEBI:59789"/>
    </ligand>
</feature>
<dbReference type="Gene3D" id="3.40.50.150">
    <property type="entry name" value="Vaccinia Virus protein VP39"/>
    <property type="match status" value="1"/>
</dbReference>
<evidence type="ECO:0000259" key="12">
    <source>
        <dbReference type="PROSITE" id="PS50926"/>
    </source>
</evidence>
<keyword evidence="8 9" id="KW-0411">Iron-sulfur</keyword>
<keyword evidence="1 9" id="KW-0004">4Fe-4S</keyword>
<keyword evidence="2 9" id="KW-0698">rRNA processing</keyword>
<evidence type="ECO:0000256" key="11">
    <source>
        <dbReference type="PROSITE-ProRule" id="PRU10015"/>
    </source>
</evidence>
<name>A0A1I5CVN6_9PROT</name>
<evidence type="ECO:0000256" key="6">
    <source>
        <dbReference type="ARBA" id="ARBA00022723"/>
    </source>
</evidence>
<dbReference type="GO" id="GO:0003723">
    <property type="term" value="F:RNA binding"/>
    <property type="evidence" value="ECO:0007669"/>
    <property type="project" value="InterPro"/>
</dbReference>
<dbReference type="Gene3D" id="2.40.50.140">
    <property type="entry name" value="Nucleic acid-binding proteins"/>
    <property type="match status" value="1"/>
</dbReference>
<keyword evidence="3 9" id="KW-0489">Methyltransferase</keyword>
<dbReference type="HAMAP" id="MF_01010">
    <property type="entry name" value="23SrRNA_methyltr_RlmD"/>
    <property type="match status" value="1"/>
</dbReference>